<accession>A0ABX8EBV0</accession>
<protein>
    <recommendedName>
        <fullName evidence="3">(2Fe-2S) ferredoxin domain-containing protein</fullName>
    </recommendedName>
</protein>
<organism evidence="1 2">
    <name type="scientific">Nocardioides aquaticus</name>
    <dbReference type="NCBI Taxonomy" id="160826"/>
    <lineage>
        <taxon>Bacteria</taxon>
        <taxon>Bacillati</taxon>
        <taxon>Actinomycetota</taxon>
        <taxon>Actinomycetes</taxon>
        <taxon>Propionibacteriales</taxon>
        <taxon>Nocardioidaceae</taxon>
        <taxon>Nocardioides</taxon>
    </lineage>
</organism>
<dbReference type="RefSeq" id="WP_214057555.1">
    <property type="nucleotide sequence ID" value="NZ_BAAAHS010000081.1"/>
</dbReference>
<keyword evidence="2" id="KW-1185">Reference proteome</keyword>
<reference evidence="1 2" key="1">
    <citation type="submission" date="2021-05" db="EMBL/GenBank/DDBJ databases">
        <title>Complete genome of Nocardioides aquaticus KCTC 9944T isolated from meromictic and hypersaline Ekho Lake, Antarctica.</title>
        <authorList>
            <person name="Hwang K."/>
            <person name="Kim K.M."/>
            <person name="Choe H."/>
        </authorList>
    </citation>
    <scope>NUCLEOTIDE SEQUENCE [LARGE SCALE GENOMIC DNA]</scope>
    <source>
        <strain evidence="1 2">KCTC 9944</strain>
    </source>
</reference>
<evidence type="ECO:0000313" key="2">
    <source>
        <dbReference type="Proteomes" id="UP000679307"/>
    </source>
</evidence>
<dbReference type="InterPro" id="IPR036249">
    <property type="entry name" value="Thioredoxin-like_sf"/>
</dbReference>
<gene>
    <name evidence="1" type="ORF">ENKNEFLB_00262</name>
</gene>
<dbReference type="EMBL" id="CP075371">
    <property type="protein sequence ID" value="QVT77893.1"/>
    <property type="molecule type" value="Genomic_DNA"/>
</dbReference>
<name>A0ABX8EBV0_9ACTN</name>
<dbReference type="SUPFAM" id="SSF52833">
    <property type="entry name" value="Thioredoxin-like"/>
    <property type="match status" value="1"/>
</dbReference>
<evidence type="ECO:0008006" key="3">
    <source>
        <dbReference type="Google" id="ProtNLM"/>
    </source>
</evidence>
<evidence type="ECO:0000313" key="1">
    <source>
        <dbReference type="EMBL" id="QVT77893.1"/>
    </source>
</evidence>
<proteinExistence type="predicted"/>
<sequence>MTRPDRDVMLCRDCCCGDPGKHPTTDHRAQQDALLACAGTTRAGERVRVRVVDCLGQCDRSNVVLVRDFTRGRRPVDTWLGDVHDEDLTWRVAGWAERGGELPEDLAAHRFAPFVPGRG</sequence>
<dbReference type="Proteomes" id="UP000679307">
    <property type="component" value="Chromosome"/>
</dbReference>